<name>A0A934J1W0_9BACL</name>
<gene>
    <name evidence="2" type="ORF">JFN88_01775</name>
</gene>
<keyword evidence="1" id="KW-0732">Signal</keyword>
<evidence type="ECO:0000256" key="1">
    <source>
        <dbReference type="SAM" id="SignalP"/>
    </source>
</evidence>
<dbReference type="EMBL" id="JAELUP010000004">
    <property type="protein sequence ID" value="MBJ6360049.1"/>
    <property type="molecule type" value="Genomic_DNA"/>
</dbReference>
<comment type="caution">
    <text evidence="2">The sequence shown here is derived from an EMBL/GenBank/DDBJ whole genome shotgun (WGS) entry which is preliminary data.</text>
</comment>
<dbReference type="Proteomes" id="UP000640274">
    <property type="component" value="Unassembled WGS sequence"/>
</dbReference>
<accession>A0A934J1W0</accession>
<protein>
    <submittedName>
        <fullName evidence="2">Uncharacterized protein</fullName>
    </submittedName>
</protein>
<proteinExistence type="predicted"/>
<reference evidence="2" key="1">
    <citation type="submission" date="2020-12" db="EMBL/GenBank/DDBJ databases">
        <authorList>
            <person name="Huq M.A."/>
        </authorList>
    </citation>
    <scope>NUCLEOTIDE SEQUENCE</scope>
    <source>
        <strain evidence="2">MAHUQ-46</strain>
    </source>
</reference>
<evidence type="ECO:0000313" key="2">
    <source>
        <dbReference type="EMBL" id="MBJ6360049.1"/>
    </source>
</evidence>
<sequence>MGKKLLLVLMCYLLLLVSSNSVFAANSPSGKNNVPAALNKVEQEEVEKLLDQLVQSRLLKDYYRKQSKNLQVQELDDQEKLLWKQLNNRGAKLATQEELNTISQNSTPIGGMSTFMSNPPSWGPYSRVDMLSFGTKSITVSGKSYTIWIFYAIPKDGGGAPLAKFFNTIDLNNNNSFSMSTFSSKMFNIYLQKVVGMIPFLAWTPFEYFWPEGNNYTSFNRYDFSVTYASRMKYVWQYLPNDTWQLKASSNNVSLSEVHTARGIKNGSANSISKVVNNVVYADQYSNVETLAITSSFYSTWPVDTIVYKNVSGGNALSFFPFYASSAPDLM</sequence>
<organism evidence="2 3">
    <name type="scientific">Paenibacillus roseus</name>
    <dbReference type="NCBI Taxonomy" id="2798579"/>
    <lineage>
        <taxon>Bacteria</taxon>
        <taxon>Bacillati</taxon>
        <taxon>Bacillota</taxon>
        <taxon>Bacilli</taxon>
        <taxon>Bacillales</taxon>
        <taxon>Paenibacillaceae</taxon>
        <taxon>Paenibacillus</taxon>
    </lineage>
</organism>
<keyword evidence="3" id="KW-1185">Reference proteome</keyword>
<feature type="signal peptide" evidence="1">
    <location>
        <begin position="1"/>
        <end position="24"/>
    </location>
</feature>
<evidence type="ECO:0000313" key="3">
    <source>
        <dbReference type="Proteomes" id="UP000640274"/>
    </source>
</evidence>
<feature type="chain" id="PRO_5037366866" evidence="1">
    <location>
        <begin position="25"/>
        <end position="331"/>
    </location>
</feature>
<dbReference type="AlphaFoldDB" id="A0A934J1W0"/>
<dbReference type="RefSeq" id="WP_199017575.1">
    <property type="nucleotide sequence ID" value="NZ_JAELUP010000004.1"/>
</dbReference>